<keyword evidence="3" id="KW-0862">Zinc</keyword>
<evidence type="ECO:0000256" key="1">
    <source>
        <dbReference type="ARBA" id="ARBA00022723"/>
    </source>
</evidence>
<keyword evidence="8" id="KW-0539">Nucleus</keyword>
<keyword evidence="6" id="KW-0804">Transcription</keyword>
<reference evidence="10" key="1">
    <citation type="submission" date="2021-02" db="EMBL/GenBank/DDBJ databases">
        <authorList>
            <person name="Nowell W R."/>
        </authorList>
    </citation>
    <scope>NUCLEOTIDE SEQUENCE</scope>
</reference>
<dbReference type="Pfam" id="PF00105">
    <property type="entry name" value="zf-C4"/>
    <property type="match status" value="1"/>
</dbReference>
<dbReference type="GO" id="GO:0000978">
    <property type="term" value="F:RNA polymerase II cis-regulatory region sequence-specific DNA binding"/>
    <property type="evidence" value="ECO:0007669"/>
    <property type="project" value="TreeGrafter"/>
</dbReference>
<comment type="caution">
    <text evidence="10">The sequence shown here is derived from an EMBL/GenBank/DDBJ whole genome shotgun (WGS) entry which is preliminary data.</text>
</comment>
<evidence type="ECO:0000256" key="4">
    <source>
        <dbReference type="ARBA" id="ARBA00023015"/>
    </source>
</evidence>
<dbReference type="InterPro" id="IPR050234">
    <property type="entry name" value="Nuclear_hormone_rcpt_NR1"/>
</dbReference>
<dbReference type="GO" id="GO:0000122">
    <property type="term" value="P:negative regulation of transcription by RNA polymerase II"/>
    <property type="evidence" value="ECO:0007669"/>
    <property type="project" value="TreeGrafter"/>
</dbReference>
<evidence type="ECO:0000256" key="5">
    <source>
        <dbReference type="ARBA" id="ARBA00023125"/>
    </source>
</evidence>
<dbReference type="GO" id="GO:0009755">
    <property type="term" value="P:hormone-mediated signaling pathway"/>
    <property type="evidence" value="ECO:0007669"/>
    <property type="project" value="TreeGrafter"/>
</dbReference>
<name>A0A820MLS4_9BILA</name>
<gene>
    <name evidence="10" type="ORF">OKA104_LOCUS50108</name>
</gene>
<dbReference type="PANTHER" id="PTHR24082">
    <property type="entry name" value="NUCLEAR HORMONE RECEPTOR"/>
    <property type="match status" value="1"/>
</dbReference>
<protein>
    <recommendedName>
        <fullName evidence="9">Nuclear receptor domain-containing protein</fullName>
    </recommendedName>
</protein>
<keyword evidence="5" id="KW-0238">DNA-binding</keyword>
<dbReference type="InterPro" id="IPR001628">
    <property type="entry name" value="Znf_hrmn_rcpt"/>
</dbReference>
<evidence type="ECO:0000256" key="3">
    <source>
        <dbReference type="ARBA" id="ARBA00022833"/>
    </source>
</evidence>
<dbReference type="GO" id="GO:0030154">
    <property type="term" value="P:cell differentiation"/>
    <property type="evidence" value="ECO:0007669"/>
    <property type="project" value="TreeGrafter"/>
</dbReference>
<proteinExistence type="predicted"/>
<dbReference type="GO" id="GO:0004879">
    <property type="term" value="F:nuclear receptor activity"/>
    <property type="evidence" value="ECO:0007669"/>
    <property type="project" value="TreeGrafter"/>
</dbReference>
<evidence type="ECO:0000259" key="9">
    <source>
        <dbReference type="PROSITE" id="PS51030"/>
    </source>
</evidence>
<keyword evidence="2" id="KW-0863">Zinc-finger</keyword>
<dbReference type="GO" id="GO:0008270">
    <property type="term" value="F:zinc ion binding"/>
    <property type="evidence" value="ECO:0007669"/>
    <property type="project" value="UniProtKB-KW"/>
</dbReference>
<keyword evidence="4" id="KW-0805">Transcription regulation</keyword>
<evidence type="ECO:0000313" key="11">
    <source>
        <dbReference type="Proteomes" id="UP000663881"/>
    </source>
</evidence>
<feature type="domain" description="Nuclear receptor" evidence="9">
    <location>
        <begin position="57"/>
        <end position="124"/>
    </location>
</feature>
<dbReference type="PROSITE" id="PS51030">
    <property type="entry name" value="NUCLEAR_REC_DBD_2"/>
    <property type="match status" value="1"/>
</dbReference>
<dbReference type="SUPFAM" id="SSF57716">
    <property type="entry name" value="Glucocorticoid receptor-like (DNA-binding domain)"/>
    <property type="match status" value="1"/>
</dbReference>
<dbReference type="InterPro" id="IPR013088">
    <property type="entry name" value="Znf_NHR/GATA"/>
</dbReference>
<evidence type="ECO:0000256" key="2">
    <source>
        <dbReference type="ARBA" id="ARBA00022771"/>
    </source>
</evidence>
<dbReference type="PRINTS" id="PR00047">
    <property type="entry name" value="STROIDFINGER"/>
</dbReference>
<organism evidence="10 11">
    <name type="scientific">Adineta steineri</name>
    <dbReference type="NCBI Taxonomy" id="433720"/>
    <lineage>
        <taxon>Eukaryota</taxon>
        <taxon>Metazoa</taxon>
        <taxon>Spiralia</taxon>
        <taxon>Gnathifera</taxon>
        <taxon>Rotifera</taxon>
        <taxon>Eurotatoria</taxon>
        <taxon>Bdelloidea</taxon>
        <taxon>Adinetida</taxon>
        <taxon>Adinetidae</taxon>
        <taxon>Adineta</taxon>
    </lineage>
</organism>
<dbReference type="PANTHER" id="PTHR24082:SF473">
    <property type="entry name" value="ECDYSONE-INDUCED PROTEIN 75B, ISOFORM B"/>
    <property type="match status" value="1"/>
</dbReference>
<dbReference type="GO" id="GO:0045944">
    <property type="term" value="P:positive regulation of transcription by RNA polymerase II"/>
    <property type="evidence" value="ECO:0007669"/>
    <property type="project" value="TreeGrafter"/>
</dbReference>
<accession>A0A820MLS4</accession>
<dbReference type="AlphaFoldDB" id="A0A820MLS4"/>
<dbReference type="EMBL" id="CAJOAY010024600">
    <property type="protein sequence ID" value="CAF4376251.1"/>
    <property type="molecule type" value="Genomic_DNA"/>
</dbReference>
<evidence type="ECO:0000256" key="8">
    <source>
        <dbReference type="ARBA" id="ARBA00023242"/>
    </source>
</evidence>
<dbReference type="Gene3D" id="3.30.50.10">
    <property type="entry name" value="Erythroid Transcription Factor GATA-1, subunit A"/>
    <property type="match status" value="1"/>
</dbReference>
<evidence type="ECO:0000256" key="6">
    <source>
        <dbReference type="ARBA" id="ARBA00023163"/>
    </source>
</evidence>
<feature type="non-terminal residue" evidence="10">
    <location>
        <position position="124"/>
    </location>
</feature>
<keyword evidence="1" id="KW-0479">Metal-binding</keyword>
<evidence type="ECO:0000313" key="10">
    <source>
        <dbReference type="EMBL" id="CAF4376251.1"/>
    </source>
</evidence>
<keyword evidence="7" id="KW-0675">Receptor</keyword>
<dbReference type="SMART" id="SM00399">
    <property type="entry name" value="ZnF_C4"/>
    <property type="match status" value="1"/>
</dbReference>
<dbReference type="Proteomes" id="UP000663881">
    <property type="component" value="Unassembled WGS sequence"/>
</dbReference>
<evidence type="ECO:0000256" key="7">
    <source>
        <dbReference type="ARBA" id="ARBA00023170"/>
    </source>
</evidence>
<sequence>MSTIACADLPSIALNEYNFHPFYAHTDHQSRMPLQNNKQREITSSSSNLLSHNLNEDESCQVCGDLASGWHCGAITCEACKKFFLRSISTGDGNKKYKCQKEFSCSITKRSRTQCQYCRFQKCI</sequence>